<dbReference type="SMART" id="SM00175">
    <property type="entry name" value="RAB"/>
    <property type="match status" value="1"/>
</dbReference>
<sequence length="236" mass="26995">MATKVDHDYGYLLKIVLIGDFNVGKTNILSRFTRNEFFLESKPPLALNLLQEVSRLKFGTLQGRRDTDAYYRGAVGALLVYGITKRPTFDHVQIWVLQLRYHADYNIVVMMTGNKSDLSHLRVVVEEDASLWLKKKGFRFLKHQHSNHITSRKHFKLFIISLARKHWQQKNHGKETTITVDNTSRILASPAPGDGALLQKSELGDLDVPSASVNYGGYYNLDMEHKKMVTVVRPLN</sequence>
<dbReference type="InterPro" id="IPR027417">
    <property type="entry name" value="P-loop_NTPase"/>
</dbReference>
<keyword evidence="2" id="KW-1185">Reference proteome</keyword>
<dbReference type="Gene3D" id="3.40.50.300">
    <property type="entry name" value="P-loop containing nucleotide triphosphate hydrolases"/>
    <property type="match status" value="1"/>
</dbReference>
<accession>A0A124SI83</accession>
<dbReference type="PRINTS" id="PR00449">
    <property type="entry name" value="RASTRNSFRMNG"/>
</dbReference>
<evidence type="ECO:0000313" key="1">
    <source>
        <dbReference type="EMBL" id="KVI11911.1"/>
    </source>
</evidence>
<name>A0A124SI83_CYNCS</name>
<gene>
    <name evidence="1" type="ORF">Ccrd_009651</name>
</gene>
<evidence type="ECO:0000313" key="2">
    <source>
        <dbReference type="Proteomes" id="UP000243975"/>
    </source>
</evidence>
<dbReference type="EMBL" id="LEKV01000025">
    <property type="protein sequence ID" value="KVI11911.1"/>
    <property type="molecule type" value="Genomic_DNA"/>
</dbReference>
<dbReference type="InterPro" id="IPR001806">
    <property type="entry name" value="Small_GTPase"/>
</dbReference>
<dbReference type="PROSITE" id="PS51419">
    <property type="entry name" value="RAB"/>
    <property type="match status" value="1"/>
</dbReference>
<dbReference type="STRING" id="59895.A0A124SI83"/>
<organism evidence="1 2">
    <name type="scientific">Cynara cardunculus var. scolymus</name>
    <name type="common">Globe artichoke</name>
    <name type="synonym">Cynara scolymus</name>
    <dbReference type="NCBI Taxonomy" id="59895"/>
    <lineage>
        <taxon>Eukaryota</taxon>
        <taxon>Viridiplantae</taxon>
        <taxon>Streptophyta</taxon>
        <taxon>Embryophyta</taxon>
        <taxon>Tracheophyta</taxon>
        <taxon>Spermatophyta</taxon>
        <taxon>Magnoliopsida</taxon>
        <taxon>eudicotyledons</taxon>
        <taxon>Gunneridae</taxon>
        <taxon>Pentapetalae</taxon>
        <taxon>asterids</taxon>
        <taxon>campanulids</taxon>
        <taxon>Asterales</taxon>
        <taxon>Asteraceae</taxon>
        <taxon>Carduoideae</taxon>
        <taxon>Cardueae</taxon>
        <taxon>Carduinae</taxon>
        <taxon>Cynara</taxon>
    </lineage>
</organism>
<dbReference type="Gramene" id="KVI11911">
    <property type="protein sequence ID" value="KVI11911"/>
    <property type="gene ID" value="Ccrd_009651"/>
</dbReference>
<protein>
    <submittedName>
        <fullName evidence="1">Small GTPase superfamily</fullName>
    </submittedName>
</protein>
<dbReference type="GO" id="GO:0003924">
    <property type="term" value="F:GTPase activity"/>
    <property type="evidence" value="ECO:0007669"/>
    <property type="project" value="InterPro"/>
</dbReference>
<comment type="caution">
    <text evidence="1">The sequence shown here is derived from an EMBL/GenBank/DDBJ whole genome shotgun (WGS) entry which is preliminary data.</text>
</comment>
<dbReference type="InterPro" id="IPR050209">
    <property type="entry name" value="Rab_GTPases_membrane_traffic"/>
</dbReference>
<dbReference type="SMART" id="SM00173">
    <property type="entry name" value="RAS"/>
    <property type="match status" value="1"/>
</dbReference>
<dbReference type="Proteomes" id="UP000243975">
    <property type="component" value="Unassembled WGS sequence"/>
</dbReference>
<dbReference type="PANTHER" id="PTHR47979">
    <property type="entry name" value="DRAB11-RELATED"/>
    <property type="match status" value="1"/>
</dbReference>
<proteinExistence type="predicted"/>
<dbReference type="GO" id="GO:0005525">
    <property type="term" value="F:GTP binding"/>
    <property type="evidence" value="ECO:0007669"/>
    <property type="project" value="InterPro"/>
</dbReference>
<dbReference type="Pfam" id="PF00071">
    <property type="entry name" value="Ras"/>
    <property type="match status" value="1"/>
</dbReference>
<dbReference type="SUPFAM" id="SSF52540">
    <property type="entry name" value="P-loop containing nucleoside triphosphate hydrolases"/>
    <property type="match status" value="1"/>
</dbReference>
<dbReference type="AlphaFoldDB" id="A0A124SI83"/>
<reference evidence="1 2" key="1">
    <citation type="journal article" date="2016" name="Sci. Rep.">
        <title>The genome sequence of the outbreeding globe artichoke constructed de novo incorporating a phase-aware low-pass sequencing strategy of F1 progeny.</title>
        <authorList>
            <person name="Scaglione D."/>
            <person name="Reyes-Chin-Wo S."/>
            <person name="Acquadro A."/>
            <person name="Froenicke L."/>
            <person name="Portis E."/>
            <person name="Beitel C."/>
            <person name="Tirone M."/>
            <person name="Mauro R."/>
            <person name="Lo Monaco A."/>
            <person name="Mauromicale G."/>
            <person name="Faccioli P."/>
            <person name="Cattivelli L."/>
            <person name="Rieseberg L."/>
            <person name="Michelmore R."/>
            <person name="Lanteri S."/>
        </authorList>
    </citation>
    <scope>NUCLEOTIDE SEQUENCE [LARGE SCALE GENOMIC DNA]</scope>
    <source>
        <strain evidence="1">2C</strain>
    </source>
</reference>